<dbReference type="PROSITE" id="PS51257">
    <property type="entry name" value="PROKAR_LIPOPROTEIN"/>
    <property type="match status" value="1"/>
</dbReference>
<evidence type="ECO:0008006" key="3">
    <source>
        <dbReference type="Google" id="ProtNLM"/>
    </source>
</evidence>
<accession>R7ZUE7</accession>
<dbReference type="Proteomes" id="UP000013909">
    <property type="component" value="Unassembled WGS sequence"/>
</dbReference>
<dbReference type="InterPro" id="IPR045444">
    <property type="entry name" value="DUF6503"/>
</dbReference>
<dbReference type="STRING" id="1232681.ADIS_1872"/>
<keyword evidence="2" id="KW-1185">Reference proteome</keyword>
<dbReference type="Pfam" id="PF20113">
    <property type="entry name" value="DUF6503"/>
    <property type="match status" value="1"/>
</dbReference>
<protein>
    <recommendedName>
        <fullName evidence="3">Deoxyribose-phosphate aldolase</fullName>
    </recommendedName>
</protein>
<gene>
    <name evidence="1" type="ORF">ADIS_1872</name>
</gene>
<dbReference type="AlphaFoldDB" id="R7ZUE7"/>
<sequence length="257" mass="29574">MEKTVFTAYARLWLFSAIVCLVFLSSTSCRQQTEAERILNAAIEAHGGRLFEQSMISFDFRDRSYELFKSPDAFRYVRAFTDSTGSVRDVLDNQGFVRTVNGEPVDLPDERVQAFSNSVNSVAYFAFLPYGLNDEAVFKSYLGETELEGNTYYVVKVTFSEEGGGEDFEDEFLYWVNQETNRIDYLAYLYFTDGGGLRFRKATKQHLVGGLILQDYANYKPKDKTAHLEDLESLYKERKLELLSEIELQNIRVDLVK</sequence>
<name>R7ZUE7_9BACT</name>
<dbReference type="RefSeq" id="WP_010854010.1">
    <property type="nucleotide sequence ID" value="NZ_AQHR01000050.1"/>
</dbReference>
<evidence type="ECO:0000313" key="1">
    <source>
        <dbReference type="EMBL" id="EON77653.1"/>
    </source>
</evidence>
<dbReference type="PATRIC" id="fig|1288963.3.peg.1863"/>
<proteinExistence type="predicted"/>
<dbReference type="EMBL" id="AQHR01000050">
    <property type="protein sequence ID" value="EON77653.1"/>
    <property type="molecule type" value="Genomic_DNA"/>
</dbReference>
<reference evidence="1 2" key="1">
    <citation type="submission" date="2013-02" db="EMBL/GenBank/DDBJ databases">
        <title>A novel strain isolated from Lonar lake, Maharashtra, India.</title>
        <authorList>
            <person name="Singh A."/>
        </authorList>
    </citation>
    <scope>NUCLEOTIDE SEQUENCE [LARGE SCALE GENOMIC DNA]</scope>
    <source>
        <strain evidence="1 2">AK24</strain>
    </source>
</reference>
<comment type="caution">
    <text evidence="1">The sequence shown here is derived from an EMBL/GenBank/DDBJ whole genome shotgun (WGS) entry which is preliminary data.</text>
</comment>
<organism evidence="1 2">
    <name type="scientific">Lunatimonas lonarensis</name>
    <dbReference type="NCBI Taxonomy" id="1232681"/>
    <lineage>
        <taxon>Bacteria</taxon>
        <taxon>Pseudomonadati</taxon>
        <taxon>Bacteroidota</taxon>
        <taxon>Cytophagia</taxon>
        <taxon>Cytophagales</taxon>
        <taxon>Cyclobacteriaceae</taxon>
    </lineage>
</organism>
<evidence type="ECO:0000313" key="2">
    <source>
        <dbReference type="Proteomes" id="UP000013909"/>
    </source>
</evidence>